<dbReference type="GO" id="GO:0008253">
    <property type="term" value="F:5'-nucleotidase activity"/>
    <property type="evidence" value="ECO:0007669"/>
    <property type="project" value="InterPro"/>
</dbReference>
<protein>
    <recommendedName>
        <fullName evidence="2">FCP1 homology domain-containing protein</fullName>
    </recommendedName>
</protein>
<dbReference type="Pfam" id="PF06941">
    <property type="entry name" value="NT5C"/>
    <property type="match status" value="1"/>
</dbReference>
<dbReference type="EMBL" id="LAZR01011017">
    <property type="protein sequence ID" value="KKM63857.1"/>
    <property type="molecule type" value="Genomic_DNA"/>
</dbReference>
<dbReference type="SUPFAM" id="SSF56784">
    <property type="entry name" value="HAD-like"/>
    <property type="match status" value="1"/>
</dbReference>
<dbReference type="InterPro" id="IPR036412">
    <property type="entry name" value="HAD-like_sf"/>
</dbReference>
<proteinExistence type="predicted"/>
<dbReference type="Gene3D" id="3.40.50.1000">
    <property type="entry name" value="HAD superfamily/HAD-like"/>
    <property type="match status" value="1"/>
</dbReference>
<dbReference type="AlphaFoldDB" id="A0A0F9M3R2"/>
<accession>A0A0F9M3R2</accession>
<name>A0A0F9M3R2_9ZZZZ</name>
<dbReference type="InterPro" id="IPR023214">
    <property type="entry name" value="HAD_sf"/>
</dbReference>
<dbReference type="GO" id="GO:0009264">
    <property type="term" value="P:deoxyribonucleotide catabolic process"/>
    <property type="evidence" value="ECO:0007669"/>
    <property type="project" value="InterPro"/>
</dbReference>
<evidence type="ECO:0008006" key="2">
    <source>
        <dbReference type="Google" id="ProtNLM"/>
    </source>
</evidence>
<evidence type="ECO:0000313" key="1">
    <source>
        <dbReference type="EMBL" id="KKM63857.1"/>
    </source>
</evidence>
<sequence>MIKTIMLDLDGVLVNFLGGLHKALGVPYDINNYPYEKGKWNMLTDIKRFDDIPATFEQCNDCCTANFWDNLEWMHDGRNILRAIMNTLGLEKVYLLTTPMPNLESASGKMMWVNGNLPIYLKRTIITQAPKHLLARPDTLLIDDKDENVDGFCKAGGKAFLVPRPWNRAHINADRTVQMLEEFLGRIK</sequence>
<gene>
    <name evidence="1" type="ORF">LCGC14_1507220</name>
</gene>
<reference evidence="1" key="1">
    <citation type="journal article" date="2015" name="Nature">
        <title>Complex archaea that bridge the gap between prokaryotes and eukaryotes.</title>
        <authorList>
            <person name="Spang A."/>
            <person name="Saw J.H."/>
            <person name="Jorgensen S.L."/>
            <person name="Zaremba-Niedzwiedzka K."/>
            <person name="Martijn J."/>
            <person name="Lind A.E."/>
            <person name="van Eijk R."/>
            <person name="Schleper C."/>
            <person name="Guy L."/>
            <person name="Ettema T.J."/>
        </authorList>
    </citation>
    <scope>NUCLEOTIDE SEQUENCE</scope>
</reference>
<organism evidence="1">
    <name type="scientific">marine sediment metagenome</name>
    <dbReference type="NCBI Taxonomy" id="412755"/>
    <lineage>
        <taxon>unclassified sequences</taxon>
        <taxon>metagenomes</taxon>
        <taxon>ecological metagenomes</taxon>
    </lineage>
</organism>
<comment type="caution">
    <text evidence="1">The sequence shown here is derived from an EMBL/GenBank/DDBJ whole genome shotgun (WGS) entry which is preliminary data.</text>
</comment>
<dbReference type="InterPro" id="IPR010708">
    <property type="entry name" value="5'(3')-deoxyribonucleotidase"/>
</dbReference>